<dbReference type="PROSITE" id="PS01209">
    <property type="entry name" value="LDLRA_1"/>
    <property type="match status" value="2"/>
</dbReference>
<keyword evidence="5" id="KW-1133">Transmembrane helix</keyword>
<name>A0A3B4WEJ2_SERLL</name>
<dbReference type="FunFam" id="4.10.400.10:FF:000116">
    <property type="entry name" value="Low-density lipoprotein receptor"/>
    <property type="match status" value="1"/>
</dbReference>
<evidence type="ECO:0000256" key="5">
    <source>
        <dbReference type="ARBA" id="ARBA00022989"/>
    </source>
</evidence>
<organism evidence="11 12">
    <name type="scientific">Seriola lalandi dorsalis</name>
    <dbReference type="NCBI Taxonomy" id="1841481"/>
    <lineage>
        <taxon>Eukaryota</taxon>
        <taxon>Metazoa</taxon>
        <taxon>Chordata</taxon>
        <taxon>Craniata</taxon>
        <taxon>Vertebrata</taxon>
        <taxon>Euteleostomi</taxon>
        <taxon>Actinopterygii</taxon>
        <taxon>Neopterygii</taxon>
        <taxon>Teleostei</taxon>
        <taxon>Neoteleostei</taxon>
        <taxon>Acanthomorphata</taxon>
        <taxon>Carangaria</taxon>
        <taxon>Carangiformes</taxon>
        <taxon>Carangidae</taxon>
        <taxon>Seriola</taxon>
    </lineage>
</organism>
<dbReference type="InterPro" id="IPR051221">
    <property type="entry name" value="LDLR-related"/>
</dbReference>
<dbReference type="PROSITE" id="PS50068">
    <property type="entry name" value="LDLRA_2"/>
    <property type="match status" value="3"/>
</dbReference>
<feature type="disulfide bond" evidence="10">
    <location>
        <begin position="26"/>
        <end position="44"/>
    </location>
</feature>
<keyword evidence="7 10" id="KW-1015">Disulfide bond</keyword>
<dbReference type="GO" id="GO:0043235">
    <property type="term" value="C:receptor complex"/>
    <property type="evidence" value="ECO:0007669"/>
    <property type="project" value="TreeGrafter"/>
</dbReference>
<feature type="disulfide bond" evidence="10">
    <location>
        <begin position="65"/>
        <end position="83"/>
    </location>
</feature>
<dbReference type="PANTHER" id="PTHR22722">
    <property type="entry name" value="LOW-DENSITY LIPOPROTEIN RECEPTOR-RELATED PROTEIN 2-RELATED"/>
    <property type="match status" value="1"/>
</dbReference>
<evidence type="ECO:0000256" key="4">
    <source>
        <dbReference type="ARBA" id="ARBA00022737"/>
    </source>
</evidence>
<keyword evidence="3" id="KW-0812">Transmembrane</keyword>
<evidence type="ECO:0000256" key="9">
    <source>
        <dbReference type="ARBA" id="ARBA00023180"/>
    </source>
</evidence>
<dbReference type="SMART" id="SM00192">
    <property type="entry name" value="LDLa"/>
    <property type="match status" value="3"/>
</dbReference>
<feature type="disulfide bond" evidence="10">
    <location>
        <begin position="58"/>
        <end position="70"/>
    </location>
</feature>
<feature type="disulfide bond" evidence="10">
    <location>
        <begin position="125"/>
        <end position="140"/>
    </location>
</feature>
<evidence type="ECO:0000256" key="6">
    <source>
        <dbReference type="ARBA" id="ARBA00023136"/>
    </source>
</evidence>
<dbReference type="SUPFAM" id="SSF57424">
    <property type="entry name" value="LDL receptor-like module"/>
    <property type="match status" value="3"/>
</dbReference>
<dbReference type="Proteomes" id="UP000261360">
    <property type="component" value="Unplaced"/>
</dbReference>
<evidence type="ECO:0000313" key="12">
    <source>
        <dbReference type="Proteomes" id="UP000261360"/>
    </source>
</evidence>
<evidence type="ECO:0000256" key="1">
    <source>
        <dbReference type="ARBA" id="ARBA00004167"/>
    </source>
</evidence>
<dbReference type="GO" id="GO:0006898">
    <property type="term" value="P:receptor-mediated endocytosis"/>
    <property type="evidence" value="ECO:0007669"/>
    <property type="project" value="TreeGrafter"/>
</dbReference>
<protein>
    <submittedName>
        <fullName evidence="11">Uncharacterized protein</fullName>
    </submittedName>
</protein>
<feature type="disulfide bond" evidence="10">
    <location>
        <begin position="113"/>
        <end position="131"/>
    </location>
</feature>
<reference evidence="11" key="1">
    <citation type="submission" date="2025-08" db="UniProtKB">
        <authorList>
            <consortium name="Ensembl"/>
        </authorList>
    </citation>
    <scope>IDENTIFICATION</scope>
</reference>
<evidence type="ECO:0000256" key="3">
    <source>
        <dbReference type="ARBA" id="ARBA00022692"/>
    </source>
</evidence>
<reference evidence="11" key="2">
    <citation type="submission" date="2025-09" db="UniProtKB">
        <authorList>
            <consortium name="Ensembl"/>
        </authorList>
    </citation>
    <scope>IDENTIFICATION</scope>
</reference>
<keyword evidence="12" id="KW-1185">Reference proteome</keyword>
<accession>A0A3B4WEJ2</accession>
<dbReference type="Ensembl" id="ENSSLDT00000000265.1">
    <property type="protein sequence ID" value="ENSSLDP00000000228.1"/>
    <property type="gene ID" value="ENSSLDG00000000258.1"/>
</dbReference>
<evidence type="ECO:0000256" key="7">
    <source>
        <dbReference type="ARBA" id="ARBA00023157"/>
    </source>
</evidence>
<dbReference type="Pfam" id="PF00057">
    <property type="entry name" value="Ldl_recept_a"/>
    <property type="match status" value="3"/>
</dbReference>
<comment type="similarity">
    <text evidence="2">Belongs to the LDLR family.</text>
</comment>
<evidence type="ECO:0000256" key="8">
    <source>
        <dbReference type="ARBA" id="ARBA00023170"/>
    </source>
</evidence>
<proteinExistence type="inferred from homology"/>
<feature type="disulfide bond" evidence="10">
    <location>
        <begin position="19"/>
        <end position="31"/>
    </location>
</feature>
<evidence type="ECO:0000256" key="2">
    <source>
        <dbReference type="ARBA" id="ARBA00009939"/>
    </source>
</evidence>
<feature type="disulfide bond" evidence="10">
    <location>
        <begin position="106"/>
        <end position="118"/>
    </location>
</feature>
<evidence type="ECO:0000256" key="10">
    <source>
        <dbReference type="PROSITE-ProRule" id="PRU00124"/>
    </source>
</evidence>
<sequence>MMTINHINSSLLTTAAKECKAGEFRCANGQCISKTFICDNDNDCSDGSDEVSCPKPKCSARSFQCNNSVCVPALWRCDGDKDCADGSDEWPQTCAGEQPGKTAAPCSRHEFQCANGECIHSSWQCDEGADCGDGSDEVNCSELAFLGIFSFHPSSLLQTCSPLINLLTHSSSSFYRKLSLTDVAYSCLSIHKILLSSTVTSPLLLGEKEKSETTSQRGKYDWTSYSQATGLDSLWFE</sequence>
<keyword evidence="6" id="KW-0472">Membrane</keyword>
<dbReference type="GO" id="GO:0016324">
    <property type="term" value="C:apical plasma membrane"/>
    <property type="evidence" value="ECO:0007669"/>
    <property type="project" value="TreeGrafter"/>
</dbReference>
<comment type="caution">
    <text evidence="10">Lacks conserved residue(s) required for the propagation of feature annotation.</text>
</comment>
<evidence type="ECO:0000313" key="11">
    <source>
        <dbReference type="Ensembl" id="ENSSLDP00000000228.1"/>
    </source>
</evidence>
<dbReference type="InterPro" id="IPR023415">
    <property type="entry name" value="LDLR_class-A_CS"/>
</dbReference>
<comment type="subcellular location">
    <subcellularLocation>
        <location evidence="1">Membrane</location>
        <topology evidence="1">Single-pass membrane protein</topology>
    </subcellularLocation>
</comment>
<dbReference type="FunFam" id="4.10.400.10:FF:000113">
    <property type="entry name" value="Low-density lipoprotein receptor-related protein 8"/>
    <property type="match status" value="2"/>
</dbReference>
<keyword evidence="4" id="KW-0677">Repeat</keyword>
<dbReference type="InterPro" id="IPR002172">
    <property type="entry name" value="LDrepeatLR_classA_rpt"/>
</dbReference>
<dbReference type="GO" id="GO:0042562">
    <property type="term" value="F:hormone binding"/>
    <property type="evidence" value="ECO:0007669"/>
    <property type="project" value="TreeGrafter"/>
</dbReference>
<keyword evidence="9" id="KW-0325">Glycoprotein</keyword>
<dbReference type="AlphaFoldDB" id="A0A3B4WEJ2"/>
<dbReference type="CDD" id="cd00112">
    <property type="entry name" value="LDLa"/>
    <property type="match status" value="3"/>
</dbReference>
<feature type="disulfide bond" evidence="10">
    <location>
        <begin position="38"/>
        <end position="53"/>
    </location>
</feature>
<dbReference type="InterPro" id="IPR036055">
    <property type="entry name" value="LDL_receptor-like_sf"/>
</dbReference>
<dbReference type="Gene3D" id="4.10.400.10">
    <property type="entry name" value="Low-density Lipoprotein Receptor"/>
    <property type="match status" value="3"/>
</dbReference>
<keyword evidence="8" id="KW-0675">Receptor</keyword>
<dbReference type="STRING" id="1841481.ENSSLDP00000000228"/>
<dbReference type="GeneTree" id="ENSGT00940000154819"/>
<dbReference type="PRINTS" id="PR00261">
    <property type="entry name" value="LDLRECEPTOR"/>
</dbReference>